<reference evidence="2" key="1">
    <citation type="submission" date="2018-05" db="EMBL/GenBank/DDBJ databases">
        <authorList>
            <person name="Lanie J.A."/>
            <person name="Ng W.-L."/>
            <person name="Kazmierczak K.M."/>
            <person name="Andrzejewski T.M."/>
            <person name="Davidsen T.M."/>
            <person name="Wayne K.J."/>
            <person name="Tettelin H."/>
            <person name="Glass J.I."/>
            <person name="Rusch D."/>
            <person name="Podicherti R."/>
            <person name="Tsui H.-C.T."/>
            <person name="Winkler M.E."/>
        </authorList>
    </citation>
    <scope>NUCLEOTIDE SEQUENCE</scope>
</reference>
<sequence length="346" mass="39414">MFGKMLNQNDQYDIAEGYYNDFDVFIPSKVWHPTDTTRVKEWDSISDLSKKGKLTPDSKEGDGDAPFRKLWLNESGDLVDGPTRWVSAVPTWHNADTLGYNPEETGGKLESWGELFDEKYRGRTALLNVPQIGVMDAAMAAEAIGLIDFKDKGDMTREEIDVLIDFLIEKKQEGHFRAFWETFGQSVNLMVSGEVAVESMWSPAVTAIRSEGVPCIYADLKEGYRGWHGGLSISNKVSGKKLDQAYEYINWWLSGWGGAFVARQGYYMSQTDNVKKHLEPEEWDYWYLGKPAAKELMDPFGNPLVPKGEVRDGGSYWDRFSNIGVWNSLMKENDYLVKRWTEFLTA</sequence>
<dbReference type="PANTHER" id="PTHR30222">
    <property type="entry name" value="SPERMIDINE/PUTRESCINE-BINDING PERIPLASMIC PROTEIN"/>
    <property type="match status" value="1"/>
</dbReference>
<accession>A0A381YII4</accession>
<evidence type="ECO:0008006" key="3">
    <source>
        <dbReference type="Google" id="ProtNLM"/>
    </source>
</evidence>
<keyword evidence="1" id="KW-0732">Signal</keyword>
<dbReference type="Pfam" id="PF13416">
    <property type="entry name" value="SBP_bac_8"/>
    <property type="match status" value="1"/>
</dbReference>
<dbReference type="InterPro" id="IPR006059">
    <property type="entry name" value="SBP"/>
</dbReference>
<gene>
    <name evidence="2" type="ORF">METZ01_LOCUS129688</name>
</gene>
<name>A0A381YII4_9ZZZZ</name>
<dbReference type="Gene3D" id="3.40.190.10">
    <property type="entry name" value="Periplasmic binding protein-like II"/>
    <property type="match status" value="1"/>
</dbReference>
<dbReference type="AlphaFoldDB" id="A0A381YII4"/>
<evidence type="ECO:0000256" key="1">
    <source>
        <dbReference type="ARBA" id="ARBA00022729"/>
    </source>
</evidence>
<evidence type="ECO:0000313" key="2">
    <source>
        <dbReference type="EMBL" id="SVA76834.1"/>
    </source>
</evidence>
<protein>
    <recommendedName>
        <fullName evidence="3">ABC transporter substrate-binding protein</fullName>
    </recommendedName>
</protein>
<organism evidence="2">
    <name type="scientific">marine metagenome</name>
    <dbReference type="NCBI Taxonomy" id="408172"/>
    <lineage>
        <taxon>unclassified sequences</taxon>
        <taxon>metagenomes</taxon>
        <taxon>ecological metagenomes</taxon>
    </lineage>
</organism>
<dbReference type="SUPFAM" id="SSF53850">
    <property type="entry name" value="Periplasmic binding protein-like II"/>
    <property type="match status" value="1"/>
</dbReference>
<proteinExistence type="predicted"/>
<dbReference type="PANTHER" id="PTHR30222:SF17">
    <property type="entry name" value="SPERMIDINE_PUTRESCINE-BINDING PERIPLASMIC PROTEIN"/>
    <property type="match status" value="1"/>
</dbReference>
<dbReference type="EMBL" id="UINC01018317">
    <property type="protein sequence ID" value="SVA76834.1"/>
    <property type="molecule type" value="Genomic_DNA"/>
</dbReference>